<protein>
    <submittedName>
        <fullName evidence="2">GNAT family N-acetyltransferase</fullName>
    </submittedName>
</protein>
<evidence type="ECO:0000313" key="2">
    <source>
        <dbReference type="EMBL" id="MCG4767040.1"/>
    </source>
</evidence>
<proteinExistence type="predicted"/>
<dbReference type="Proteomes" id="UP001199915">
    <property type="component" value="Unassembled WGS sequence"/>
</dbReference>
<name>A0AAE3F4M6_9FIRM</name>
<evidence type="ECO:0000259" key="1">
    <source>
        <dbReference type="Pfam" id="PF13508"/>
    </source>
</evidence>
<dbReference type="EMBL" id="JAKNFS010000029">
    <property type="protein sequence ID" value="MCG4767040.1"/>
    <property type="molecule type" value="Genomic_DNA"/>
</dbReference>
<dbReference type="InterPro" id="IPR016181">
    <property type="entry name" value="Acyl_CoA_acyltransferase"/>
</dbReference>
<feature type="domain" description="N-acetyltransferase" evidence="1">
    <location>
        <begin position="1"/>
        <end position="49"/>
    </location>
</feature>
<dbReference type="SUPFAM" id="SSF55729">
    <property type="entry name" value="Acyl-CoA N-acyltransferases (Nat)"/>
    <property type="match status" value="1"/>
</dbReference>
<organism evidence="2 3">
    <name type="scientific">Fusicatenibacter saccharivorans</name>
    <dbReference type="NCBI Taxonomy" id="1150298"/>
    <lineage>
        <taxon>Bacteria</taxon>
        <taxon>Bacillati</taxon>
        <taxon>Bacillota</taxon>
        <taxon>Clostridia</taxon>
        <taxon>Lachnospirales</taxon>
        <taxon>Lachnospiraceae</taxon>
        <taxon>Fusicatenibacter</taxon>
    </lineage>
</organism>
<accession>A0AAE3F4M6</accession>
<evidence type="ECO:0000313" key="3">
    <source>
        <dbReference type="Proteomes" id="UP001199915"/>
    </source>
</evidence>
<dbReference type="Gene3D" id="3.40.630.30">
    <property type="match status" value="1"/>
</dbReference>
<reference evidence="2" key="1">
    <citation type="submission" date="2022-01" db="EMBL/GenBank/DDBJ databases">
        <title>Collection of gut derived symbiotic bacterial strains cultured from healthy donors.</title>
        <authorList>
            <person name="Lin H."/>
            <person name="Kohout C."/>
            <person name="Waligurski E."/>
            <person name="Pamer E.G."/>
        </authorList>
    </citation>
    <scope>NUCLEOTIDE SEQUENCE</scope>
    <source>
        <strain evidence="2">DFI.5.49</strain>
    </source>
</reference>
<dbReference type="InterPro" id="IPR000182">
    <property type="entry name" value="GNAT_dom"/>
</dbReference>
<dbReference type="GO" id="GO:0016747">
    <property type="term" value="F:acyltransferase activity, transferring groups other than amino-acyl groups"/>
    <property type="evidence" value="ECO:0007669"/>
    <property type="project" value="InterPro"/>
</dbReference>
<dbReference type="AlphaFoldDB" id="A0AAE3F4M6"/>
<comment type="caution">
    <text evidence="2">The sequence shown here is derived from an EMBL/GenBank/DDBJ whole genome shotgun (WGS) entry which is preliminary data.</text>
</comment>
<sequence>MFVNPDFCKKGIGKKIVEFLENDEWCLDSKLIEIPSSKSAHKFYYKCGYCY</sequence>
<gene>
    <name evidence="2" type="ORF">L0N21_16235</name>
</gene>
<dbReference type="Pfam" id="PF13508">
    <property type="entry name" value="Acetyltransf_7"/>
    <property type="match status" value="1"/>
</dbReference>